<dbReference type="Gene3D" id="3.40.30.10">
    <property type="entry name" value="Glutaredoxin"/>
    <property type="match status" value="1"/>
</dbReference>
<keyword evidence="1" id="KW-0732">Signal</keyword>
<name>A0ABS8WGX7_9GAMM</name>
<feature type="signal peptide" evidence="1">
    <location>
        <begin position="1"/>
        <end position="23"/>
    </location>
</feature>
<gene>
    <name evidence="2" type="ORF">K6Y31_19540</name>
</gene>
<dbReference type="RefSeq" id="WP_233054726.1">
    <property type="nucleotide sequence ID" value="NZ_JAIMJA010000028.1"/>
</dbReference>
<dbReference type="InterPro" id="IPR036249">
    <property type="entry name" value="Thioredoxin-like_sf"/>
</dbReference>
<organism evidence="2 3">
    <name type="scientific">Motilimonas cestriensis</name>
    <dbReference type="NCBI Taxonomy" id="2742685"/>
    <lineage>
        <taxon>Bacteria</taxon>
        <taxon>Pseudomonadati</taxon>
        <taxon>Pseudomonadota</taxon>
        <taxon>Gammaproteobacteria</taxon>
        <taxon>Alteromonadales</taxon>
        <taxon>Alteromonadales genera incertae sedis</taxon>
        <taxon>Motilimonas</taxon>
    </lineage>
</organism>
<protein>
    <submittedName>
        <fullName evidence="2">Uncharacterized protein</fullName>
    </submittedName>
</protein>
<evidence type="ECO:0000313" key="3">
    <source>
        <dbReference type="Proteomes" id="UP001201273"/>
    </source>
</evidence>
<reference evidence="2 3" key="1">
    <citation type="journal article" date="2022" name="Environ. Microbiol. Rep.">
        <title>Eco-phylogenetic analyses reveal divergent evolution of vitamin B12 metabolism in the marine bacterial family 'Psychromonadaceae'.</title>
        <authorList>
            <person name="Jin X."/>
            <person name="Yang Y."/>
            <person name="Cao H."/>
            <person name="Gao B."/>
            <person name="Zhao Z."/>
        </authorList>
    </citation>
    <scope>NUCLEOTIDE SEQUENCE [LARGE SCALE GENOMIC DNA]</scope>
    <source>
        <strain evidence="2 3">MKS20</strain>
    </source>
</reference>
<dbReference type="Proteomes" id="UP001201273">
    <property type="component" value="Unassembled WGS sequence"/>
</dbReference>
<dbReference type="EMBL" id="JAIMJA010000028">
    <property type="protein sequence ID" value="MCE2596973.1"/>
    <property type="molecule type" value="Genomic_DNA"/>
</dbReference>
<comment type="caution">
    <text evidence="2">The sequence shown here is derived from an EMBL/GenBank/DDBJ whole genome shotgun (WGS) entry which is preliminary data.</text>
</comment>
<dbReference type="SUPFAM" id="SSF52833">
    <property type="entry name" value="Thioredoxin-like"/>
    <property type="match status" value="1"/>
</dbReference>
<evidence type="ECO:0000313" key="2">
    <source>
        <dbReference type="EMBL" id="MCE2596973.1"/>
    </source>
</evidence>
<accession>A0ABS8WGX7</accession>
<proteinExistence type="predicted"/>
<feature type="chain" id="PRO_5046742377" evidence="1">
    <location>
        <begin position="24"/>
        <end position="151"/>
    </location>
</feature>
<evidence type="ECO:0000256" key="1">
    <source>
        <dbReference type="SAM" id="SignalP"/>
    </source>
</evidence>
<keyword evidence="3" id="KW-1185">Reference proteome</keyword>
<sequence length="151" mass="16591">MKAINKILIAAVTSAAFTTSAFAAADQTSISGEVISLDSATHLIFFDVWASYQGAGPEQTLAALPKSFSQQFNPVWVQPQINVTPAQLSEFQQFYPDVKPIVLDKGFQLIRQYDVWQSPHHVLLEQGQVVFSGNGQQLIDFANQFSVGESQ</sequence>